<dbReference type="InterPro" id="IPR029479">
    <property type="entry name" value="Nitroreductase"/>
</dbReference>
<feature type="region of interest" description="Disordered" evidence="1">
    <location>
        <begin position="208"/>
        <end position="235"/>
    </location>
</feature>
<keyword evidence="4" id="KW-1185">Reference proteome</keyword>
<evidence type="ECO:0000313" key="3">
    <source>
        <dbReference type="EMBL" id="BAU87337.1"/>
    </source>
</evidence>
<dbReference type="AlphaFoldDB" id="A0A160P679"/>
<dbReference type="GO" id="GO:0016491">
    <property type="term" value="F:oxidoreductase activity"/>
    <property type="evidence" value="ECO:0007669"/>
    <property type="project" value="InterPro"/>
</dbReference>
<reference evidence="3 4" key="1">
    <citation type="journal article" date="2016" name="Genome Announc.">
        <title>Complete Genome Sequence of Thiostrepton-Producing Streptomyces laurentii ATCC 31255.</title>
        <authorList>
            <person name="Doi K."/>
            <person name="Fujino Y."/>
            <person name="Nagayoshi Y."/>
            <person name="Ohshima T."/>
            <person name="Ogata S."/>
        </authorList>
    </citation>
    <scope>NUCLEOTIDE SEQUENCE [LARGE SCALE GENOMIC DNA]</scope>
    <source>
        <strain evidence="3 4">ATCC 31255</strain>
    </source>
</reference>
<gene>
    <name evidence="3" type="ORF">SLA_6470</name>
</gene>
<name>A0A160P679_STRLU</name>
<organism evidence="3 4">
    <name type="scientific">Streptomyces laurentii</name>
    <dbReference type="NCBI Taxonomy" id="39478"/>
    <lineage>
        <taxon>Bacteria</taxon>
        <taxon>Bacillati</taxon>
        <taxon>Actinomycetota</taxon>
        <taxon>Actinomycetes</taxon>
        <taxon>Kitasatosporales</taxon>
        <taxon>Streptomycetaceae</taxon>
        <taxon>Streptomyces</taxon>
    </lineage>
</organism>
<evidence type="ECO:0000256" key="1">
    <source>
        <dbReference type="SAM" id="MobiDB-lite"/>
    </source>
</evidence>
<dbReference type="KEGG" id="slau:SLA_6470"/>
<dbReference type="EMBL" id="AP017424">
    <property type="protein sequence ID" value="BAU87337.1"/>
    <property type="molecule type" value="Genomic_DNA"/>
</dbReference>
<dbReference type="NCBIfam" id="NF047509">
    <property type="entry name" value="Rv3131_FMN_oxido"/>
    <property type="match status" value="1"/>
</dbReference>
<dbReference type="SUPFAM" id="SSF55469">
    <property type="entry name" value="FMN-dependent nitroreductase-like"/>
    <property type="match status" value="2"/>
</dbReference>
<evidence type="ECO:0000313" key="4">
    <source>
        <dbReference type="Proteomes" id="UP000217676"/>
    </source>
</evidence>
<evidence type="ECO:0000259" key="2">
    <source>
        <dbReference type="Pfam" id="PF00881"/>
    </source>
</evidence>
<dbReference type="Gene3D" id="3.40.109.10">
    <property type="entry name" value="NADH Oxidase"/>
    <property type="match status" value="2"/>
</dbReference>
<dbReference type="PANTHER" id="PTHR23026">
    <property type="entry name" value="NADPH NITROREDUCTASE"/>
    <property type="match status" value="1"/>
</dbReference>
<dbReference type="Proteomes" id="UP000217676">
    <property type="component" value="Chromosome"/>
</dbReference>
<accession>A0A160P679</accession>
<sequence>MSLTDLTRTLVESLVEDAVTAPSMHNAQPWRFVYRTAASTLELHGDPDRALPREDPDHRDLHLGCGAALFSLRVAAAHHGRHADVHLLPDVGDPWHLADVTLSGAAGEPDHALAAFRPVLRERHTNRFPFTERPVPAELLDRLTAAAADEGCRMVVPGEWHTDTLLDLVHEAERFESADPTVREEIAAWTHDGAAGREPATEGIPAYAFGPRQHDVTSPVRDFDTTHRAPDRPSERFEKNPRLVLLGTSKDTPGEWLRTGQALQRVLLQATLDGLSSSLMSQPLEWPELRAAARDPESALGYVHMIIRLGYGPQVRATPRRPVADVLEIA</sequence>
<proteinExistence type="predicted"/>
<feature type="domain" description="Nitroreductase" evidence="2">
    <location>
        <begin position="120"/>
        <end position="284"/>
    </location>
</feature>
<dbReference type="RefSeq" id="WP_359878693.1">
    <property type="nucleotide sequence ID" value="NZ_JBEYHT010000030.1"/>
</dbReference>
<dbReference type="InterPro" id="IPR050627">
    <property type="entry name" value="Nitroreductase/BluB"/>
</dbReference>
<dbReference type="PANTHER" id="PTHR23026:SF123">
    <property type="entry name" value="NAD(P)H NITROREDUCTASE RV3131-RELATED"/>
    <property type="match status" value="1"/>
</dbReference>
<dbReference type="Pfam" id="PF00881">
    <property type="entry name" value="Nitroreductase"/>
    <property type="match status" value="1"/>
</dbReference>
<feature type="compositionally biased region" description="Basic and acidic residues" evidence="1">
    <location>
        <begin position="221"/>
        <end position="235"/>
    </location>
</feature>
<protein>
    <submittedName>
        <fullName evidence="3">Nitroreductase</fullName>
    </submittedName>
</protein>
<dbReference type="InterPro" id="IPR000415">
    <property type="entry name" value="Nitroreductase-like"/>
</dbReference>